<feature type="transmembrane region" description="Helical" evidence="1">
    <location>
        <begin position="66"/>
        <end position="92"/>
    </location>
</feature>
<keyword evidence="1" id="KW-0812">Transmembrane</keyword>
<feature type="transmembrane region" description="Helical" evidence="1">
    <location>
        <begin position="142"/>
        <end position="164"/>
    </location>
</feature>
<accession>A0ABV9KE66</accession>
<proteinExistence type="predicted"/>
<keyword evidence="1" id="KW-0472">Membrane</keyword>
<dbReference type="EMBL" id="JBHSGI010000004">
    <property type="protein sequence ID" value="MFC4668229.1"/>
    <property type="molecule type" value="Genomic_DNA"/>
</dbReference>
<feature type="transmembrane region" description="Helical" evidence="1">
    <location>
        <begin position="113"/>
        <end position="136"/>
    </location>
</feature>
<protein>
    <submittedName>
        <fullName evidence="2">DUF2254 domain-containing protein</fullName>
    </submittedName>
</protein>
<dbReference type="Proteomes" id="UP001595973">
    <property type="component" value="Unassembled WGS sequence"/>
</dbReference>
<evidence type="ECO:0000256" key="1">
    <source>
        <dbReference type="SAM" id="Phobius"/>
    </source>
</evidence>
<organism evidence="2 3">
    <name type="scientific">Seohaeicola nanhaiensis</name>
    <dbReference type="NCBI Taxonomy" id="1387282"/>
    <lineage>
        <taxon>Bacteria</taxon>
        <taxon>Pseudomonadati</taxon>
        <taxon>Pseudomonadota</taxon>
        <taxon>Alphaproteobacteria</taxon>
        <taxon>Rhodobacterales</taxon>
        <taxon>Roseobacteraceae</taxon>
        <taxon>Seohaeicola</taxon>
    </lineage>
</organism>
<reference evidence="3" key="1">
    <citation type="journal article" date="2019" name="Int. J. Syst. Evol. Microbiol.">
        <title>The Global Catalogue of Microorganisms (GCM) 10K type strain sequencing project: providing services to taxonomists for standard genome sequencing and annotation.</title>
        <authorList>
            <consortium name="The Broad Institute Genomics Platform"/>
            <consortium name="The Broad Institute Genome Sequencing Center for Infectious Disease"/>
            <person name="Wu L."/>
            <person name="Ma J."/>
        </authorList>
    </citation>
    <scope>NUCLEOTIDE SEQUENCE [LARGE SCALE GENOMIC DNA]</scope>
    <source>
        <strain evidence="3">CGMCC 4.7283</strain>
    </source>
</reference>
<keyword evidence="3" id="KW-1185">Reference proteome</keyword>
<name>A0ABV9KE66_9RHOB</name>
<dbReference type="RefSeq" id="WP_380716499.1">
    <property type="nucleotide sequence ID" value="NZ_JBHSGI010000004.1"/>
</dbReference>
<evidence type="ECO:0000313" key="2">
    <source>
        <dbReference type="EMBL" id="MFC4668229.1"/>
    </source>
</evidence>
<feature type="transmembrane region" description="Helical" evidence="1">
    <location>
        <begin position="25"/>
        <end position="46"/>
    </location>
</feature>
<keyword evidence="1" id="KW-1133">Transmembrane helix</keyword>
<dbReference type="Pfam" id="PF10011">
    <property type="entry name" value="DUF2254"/>
    <property type="match status" value="1"/>
</dbReference>
<sequence>MNFIGELSAMAVVLARKAREVARKLWVRVILIAALSLVAAVAAKLFAHLIPDGFSQSIGADSLVGLLTIIANAMLAVTTFSLSVIVTIHRSASTQWTPRAHRVMLRDSPTQTVLATFIGAYIYSLASLILLSTPYFGEAGVVVLFGMTLLVILLIVGMMIRWILHLQTWGSLIQTTSAIEEEAATAFKARARRPCQGAQPLTVETVIPDGARDLRAQDTGYVQAIYEPRINASAARADANVYLIAPAGRFVHKGDVIGHVAGGDDQLMEDIAAAITIGRVRTPDQDPRFCLIMLSEIGSKALSPGINDPGTAIDVLGTITRVLGHFHPGEDAGPPEYQNLWLPPLDPADLIVDAFVPIARDGAGLVEVQIALQKRLEGLVRHAHPVIAESARRMAADAMARANAALEAESDRMRLAAACRLG</sequence>
<comment type="caution">
    <text evidence="2">The sequence shown here is derived from an EMBL/GenBank/DDBJ whole genome shotgun (WGS) entry which is preliminary data.</text>
</comment>
<evidence type="ECO:0000313" key="3">
    <source>
        <dbReference type="Proteomes" id="UP001595973"/>
    </source>
</evidence>
<gene>
    <name evidence="2" type="ORF">ACFO5X_06660</name>
</gene>
<dbReference type="InterPro" id="IPR018723">
    <property type="entry name" value="DUF2254_membrane"/>
</dbReference>